<dbReference type="AlphaFoldDB" id="A0A3M6UI33"/>
<gene>
    <name evidence="2" type="ORF">pdam_00022474</name>
</gene>
<name>A0A3M6UI33_POCDA</name>
<protein>
    <submittedName>
        <fullName evidence="2">Uncharacterized protein</fullName>
    </submittedName>
</protein>
<accession>A0A3M6UI33</accession>
<organism evidence="2 3">
    <name type="scientific">Pocillopora damicornis</name>
    <name type="common">Cauliflower coral</name>
    <name type="synonym">Millepora damicornis</name>
    <dbReference type="NCBI Taxonomy" id="46731"/>
    <lineage>
        <taxon>Eukaryota</taxon>
        <taxon>Metazoa</taxon>
        <taxon>Cnidaria</taxon>
        <taxon>Anthozoa</taxon>
        <taxon>Hexacorallia</taxon>
        <taxon>Scleractinia</taxon>
        <taxon>Astrocoeniina</taxon>
        <taxon>Pocilloporidae</taxon>
        <taxon>Pocillopora</taxon>
    </lineage>
</organism>
<evidence type="ECO:0000256" key="1">
    <source>
        <dbReference type="SAM" id="MobiDB-lite"/>
    </source>
</evidence>
<dbReference type="EMBL" id="RCHS01001471">
    <property type="protein sequence ID" value="RMX53327.1"/>
    <property type="molecule type" value="Genomic_DNA"/>
</dbReference>
<sequence length="260" mass="29682">MLDEYEKKFLPSHRELFDDNLRNKYLNKVGSDTCMSSDTISRWGLTFRIKRWTFNRRQIKHSLGTSSEIVFLAHQSELKSAQRLTAIHIQEMAFKYTYIFFLLCVLSLSAQGKHIKSRPEKSQGASNSAELSLLYSLLAMTAPPSVPPPTGPWWEPLAEHDGDGNEDIKSKNNSSAHGTRFHKAHNKVKVDGHEFNCDHFISRNDHGTWCGCAFLGCTGSHNCQDGSWHCFIKNNNYDYRRITTGQTGDCDCHHEYNKHG</sequence>
<keyword evidence="3" id="KW-1185">Reference proteome</keyword>
<evidence type="ECO:0000313" key="2">
    <source>
        <dbReference type="EMBL" id="RMX53327.1"/>
    </source>
</evidence>
<proteinExistence type="predicted"/>
<evidence type="ECO:0000313" key="3">
    <source>
        <dbReference type="Proteomes" id="UP000275408"/>
    </source>
</evidence>
<comment type="caution">
    <text evidence="2">The sequence shown here is derived from an EMBL/GenBank/DDBJ whole genome shotgun (WGS) entry which is preliminary data.</text>
</comment>
<feature type="region of interest" description="Disordered" evidence="1">
    <location>
        <begin position="161"/>
        <end position="180"/>
    </location>
</feature>
<dbReference type="Proteomes" id="UP000275408">
    <property type="component" value="Unassembled WGS sequence"/>
</dbReference>
<feature type="compositionally biased region" description="Basic and acidic residues" evidence="1">
    <location>
        <begin position="161"/>
        <end position="170"/>
    </location>
</feature>
<reference evidence="2 3" key="1">
    <citation type="journal article" date="2018" name="Sci. Rep.">
        <title>Comparative analysis of the Pocillopora damicornis genome highlights role of immune system in coral evolution.</title>
        <authorList>
            <person name="Cunning R."/>
            <person name="Bay R.A."/>
            <person name="Gillette P."/>
            <person name="Baker A.C."/>
            <person name="Traylor-Knowles N."/>
        </authorList>
    </citation>
    <scope>NUCLEOTIDE SEQUENCE [LARGE SCALE GENOMIC DNA]</scope>
    <source>
        <strain evidence="2">RSMAS</strain>
        <tissue evidence="2">Whole animal</tissue>
    </source>
</reference>